<name>A0A401ZRM9_9CHLR</name>
<evidence type="ECO:0008006" key="3">
    <source>
        <dbReference type="Google" id="ProtNLM"/>
    </source>
</evidence>
<protein>
    <recommendedName>
        <fullName evidence="3">YtkA-like domain-containing protein</fullName>
    </recommendedName>
</protein>
<dbReference type="RefSeq" id="WP_126602065.1">
    <property type="nucleotide sequence ID" value="NZ_BIFQ01000002.1"/>
</dbReference>
<keyword evidence="2" id="KW-1185">Reference proteome</keyword>
<accession>A0A401ZRM9</accession>
<reference evidence="2" key="1">
    <citation type="submission" date="2018-12" db="EMBL/GenBank/DDBJ databases">
        <title>Tengunoibacter tsumagoiensis gen. nov., sp. nov., Dictyobacter kobayashii sp. nov., D. alpinus sp. nov., and D. joshuensis sp. nov. and description of Dictyobacteraceae fam. nov. within the order Ktedonobacterales isolated from Tengu-no-mugimeshi.</title>
        <authorList>
            <person name="Wang C.M."/>
            <person name="Zheng Y."/>
            <person name="Sakai Y."/>
            <person name="Toyoda A."/>
            <person name="Minakuchi Y."/>
            <person name="Abe K."/>
            <person name="Yokota A."/>
            <person name="Yabe S."/>
        </authorList>
    </citation>
    <scope>NUCLEOTIDE SEQUENCE [LARGE SCALE GENOMIC DNA]</scope>
    <source>
        <strain evidence="2">S-27</strain>
    </source>
</reference>
<gene>
    <name evidence="1" type="ORF">KDAU_68660</name>
</gene>
<dbReference type="AlphaFoldDB" id="A0A401ZRM9"/>
<comment type="caution">
    <text evidence="1">The sequence shown here is derived from an EMBL/GenBank/DDBJ whole genome shotgun (WGS) entry which is preliminary data.</text>
</comment>
<proteinExistence type="predicted"/>
<dbReference type="PROSITE" id="PS51257">
    <property type="entry name" value="PROKAR_LIPOPROTEIN"/>
    <property type="match status" value="1"/>
</dbReference>
<dbReference type="EMBL" id="BIFQ01000002">
    <property type="protein sequence ID" value="GCE09537.1"/>
    <property type="molecule type" value="Genomic_DNA"/>
</dbReference>
<evidence type="ECO:0000313" key="1">
    <source>
        <dbReference type="EMBL" id="GCE09537.1"/>
    </source>
</evidence>
<sequence>MRRFTAMGIGICLLLVAFLSLVACGGNPSGAITGQHITAIQVGTGFDQKQQAVRGESGTFQVGQTLYVVFTINTSDSNAIATLKIFNGVDLEDTSLPVSIKSGTAVYEKSVLLNATGDYTIEIDYKSSKEASIPFAVN</sequence>
<dbReference type="Proteomes" id="UP000287224">
    <property type="component" value="Unassembled WGS sequence"/>
</dbReference>
<evidence type="ECO:0000313" key="2">
    <source>
        <dbReference type="Proteomes" id="UP000287224"/>
    </source>
</evidence>
<organism evidence="1 2">
    <name type="scientific">Dictyobacter aurantiacus</name>
    <dbReference type="NCBI Taxonomy" id="1936993"/>
    <lineage>
        <taxon>Bacteria</taxon>
        <taxon>Bacillati</taxon>
        <taxon>Chloroflexota</taxon>
        <taxon>Ktedonobacteria</taxon>
        <taxon>Ktedonobacterales</taxon>
        <taxon>Dictyobacteraceae</taxon>
        <taxon>Dictyobacter</taxon>
    </lineage>
</organism>